<accession>A0A6A5WJH4</accession>
<proteinExistence type="predicted"/>
<evidence type="ECO:0000313" key="1">
    <source>
        <dbReference type="EMBL" id="KAF2001832.1"/>
    </source>
</evidence>
<protein>
    <submittedName>
        <fullName evidence="1">Uncharacterized protein</fullName>
    </submittedName>
</protein>
<dbReference type="EMBL" id="ML977580">
    <property type="protein sequence ID" value="KAF2001832.1"/>
    <property type="molecule type" value="Genomic_DNA"/>
</dbReference>
<dbReference type="Proteomes" id="UP000799779">
    <property type="component" value="Unassembled WGS sequence"/>
</dbReference>
<dbReference type="AlphaFoldDB" id="A0A6A5WJH4"/>
<keyword evidence="2" id="KW-1185">Reference proteome</keyword>
<gene>
    <name evidence="1" type="ORF">P154DRAFT_521314</name>
</gene>
<evidence type="ECO:0000313" key="2">
    <source>
        <dbReference type="Proteomes" id="UP000799779"/>
    </source>
</evidence>
<reference evidence="1" key="1">
    <citation type="journal article" date="2020" name="Stud. Mycol.">
        <title>101 Dothideomycetes genomes: a test case for predicting lifestyles and emergence of pathogens.</title>
        <authorList>
            <person name="Haridas S."/>
            <person name="Albert R."/>
            <person name="Binder M."/>
            <person name="Bloem J."/>
            <person name="Labutti K."/>
            <person name="Salamov A."/>
            <person name="Andreopoulos B."/>
            <person name="Baker S."/>
            <person name="Barry K."/>
            <person name="Bills G."/>
            <person name="Bluhm B."/>
            <person name="Cannon C."/>
            <person name="Castanera R."/>
            <person name="Culley D."/>
            <person name="Daum C."/>
            <person name="Ezra D."/>
            <person name="Gonzalez J."/>
            <person name="Henrissat B."/>
            <person name="Kuo A."/>
            <person name="Liang C."/>
            <person name="Lipzen A."/>
            <person name="Lutzoni F."/>
            <person name="Magnuson J."/>
            <person name="Mondo S."/>
            <person name="Nolan M."/>
            <person name="Ohm R."/>
            <person name="Pangilinan J."/>
            <person name="Park H.-J."/>
            <person name="Ramirez L."/>
            <person name="Alfaro M."/>
            <person name="Sun H."/>
            <person name="Tritt A."/>
            <person name="Yoshinaga Y."/>
            <person name="Zwiers L.-H."/>
            <person name="Turgeon B."/>
            <person name="Goodwin S."/>
            <person name="Spatafora J."/>
            <person name="Crous P."/>
            <person name="Grigoriev I."/>
        </authorList>
    </citation>
    <scope>NUCLEOTIDE SEQUENCE</scope>
    <source>
        <strain evidence="1">CBS 123094</strain>
    </source>
</reference>
<name>A0A6A5WJH4_9PLEO</name>
<organism evidence="1 2">
    <name type="scientific">Amniculicola lignicola CBS 123094</name>
    <dbReference type="NCBI Taxonomy" id="1392246"/>
    <lineage>
        <taxon>Eukaryota</taxon>
        <taxon>Fungi</taxon>
        <taxon>Dikarya</taxon>
        <taxon>Ascomycota</taxon>
        <taxon>Pezizomycotina</taxon>
        <taxon>Dothideomycetes</taxon>
        <taxon>Pleosporomycetidae</taxon>
        <taxon>Pleosporales</taxon>
        <taxon>Amniculicolaceae</taxon>
        <taxon>Amniculicola</taxon>
    </lineage>
</organism>
<sequence>MTLFPFGARRWPFTRASTGLVGAMGEEAGLASSDDRGSDPTQTSALSCIADLAYSPTPSCPSTTLPSCGSGVEGFA</sequence>